<dbReference type="EMBL" id="JBHMDO010000048">
    <property type="protein sequence ID" value="MFB9330590.1"/>
    <property type="molecule type" value="Genomic_DNA"/>
</dbReference>
<accession>A0ABV5KZD0</accession>
<reference evidence="2 3" key="1">
    <citation type="submission" date="2024-09" db="EMBL/GenBank/DDBJ databases">
        <authorList>
            <person name="Sun Q."/>
            <person name="Mori K."/>
        </authorList>
    </citation>
    <scope>NUCLEOTIDE SEQUENCE [LARGE SCALE GENOMIC DNA]</scope>
    <source>
        <strain evidence="2 3">TISTR 2452</strain>
    </source>
</reference>
<feature type="chain" id="PRO_5046358336" evidence="1">
    <location>
        <begin position="23"/>
        <end position="241"/>
    </location>
</feature>
<dbReference type="Proteomes" id="UP001589747">
    <property type="component" value="Unassembled WGS sequence"/>
</dbReference>
<feature type="signal peptide" evidence="1">
    <location>
        <begin position="1"/>
        <end position="22"/>
    </location>
</feature>
<evidence type="ECO:0000313" key="2">
    <source>
        <dbReference type="EMBL" id="MFB9330590.1"/>
    </source>
</evidence>
<protein>
    <submittedName>
        <fullName evidence="2">Uncharacterized protein</fullName>
    </submittedName>
</protein>
<keyword evidence="3" id="KW-1185">Reference proteome</keyword>
<name>A0ABV5KZD0_9BACL</name>
<evidence type="ECO:0000313" key="3">
    <source>
        <dbReference type="Proteomes" id="UP001589747"/>
    </source>
</evidence>
<organism evidence="2 3">
    <name type="scientific">Paenibacillus aurantiacus</name>
    <dbReference type="NCBI Taxonomy" id="1936118"/>
    <lineage>
        <taxon>Bacteria</taxon>
        <taxon>Bacillati</taxon>
        <taxon>Bacillota</taxon>
        <taxon>Bacilli</taxon>
        <taxon>Bacillales</taxon>
        <taxon>Paenibacillaceae</taxon>
        <taxon>Paenibacillus</taxon>
    </lineage>
</organism>
<comment type="caution">
    <text evidence="2">The sequence shown here is derived from an EMBL/GenBank/DDBJ whole genome shotgun (WGS) entry which is preliminary data.</text>
</comment>
<keyword evidence="1" id="KW-0732">Signal</keyword>
<proteinExistence type="predicted"/>
<dbReference type="RefSeq" id="WP_377501957.1">
    <property type="nucleotide sequence ID" value="NZ_JBHMDO010000048.1"/>
</dbReference>
<gene>
    <name evidence="2" type="ORF">ACFFSY_31995</name>
</gene>
<evidence type="ECO:0000256" key="1">
    <source>
        <dbReference type="SAM" id="SignalP"/>
    </source>
</evidence>
<sequence>MGSRRRVAMVAFGLWLTGISQAGCGGQPLMVKEPKELLRLSVSGLAGIDVYRFSGESGVKDGGSMKEVVRFGGQVEHHDQIRLEAASARQIEQYAVRDPMAYLKQVQAEAQRTELEQVESNTRSTVLLIHADPELARNRWVRTLSAKWEDTGQFGAKKLDKNQVSHSLPGKKDVEIRASRNLLEEMVQSLSVDTTYRLVIDRKKLLPGKLTENTVLHYKRAGRPYSESRQLTLEIKPDLRS</sequence>